<proteinExistence type="predicted"/>
<sequence>MFLMKPHSVLAIGTDCEVGAGRWSVESNSTGVFPDALKISKVITIFKKGYDTEPSSYSPISLIPVFAKIFETVIKNQICEYFESSNMFSNSQYGFRSNSNTTKAVISFIGYILDALEDHRFSSLHVVL</sequence>
<dbReference type="PANTHER" id="PTHR33395">
    <property type="entry name" value="TRANSCRIPTASE, PUTATIVE-RELATED-RELATED"/>
    <property type="match status" value="1"/>
</dbReference>
<gene>
    <name evidence="1" type="ORF">ANN_18987</name>
</gene>
<keyword evidence="2" id="KW-1185">Reference proteome</keyword>
<dbReference type="PANTHER" id="PTHR33395:SF22">
    <property type="entry name" value="REVERSE TRANSCRIPTASE DOMAIN-CONTAINING PROTEIN"/>
    <property type="match status" value="1"/>
</dbReference>
<dbReference type="EMBL" id="JAJSOF020000023">
    <property type="protein sequence ID" value="KAJ4436355.1"/>
    <property type="molecule type" value="Genomic_DNA"/>
</dbReference>
<comment type="caution">
    <text evidence="1">The sequence shown here is derived from an EMBL/GenBank/DDBJ whole genome shotgun (WGS) entry which is preliminary data.</text>
</comment>
<evidence type="ECO:0008006" key="3">
    <source>
        <dbReference type="Google" id="ProtNLM"/>
    </source>
</evidence>
<dbReference type="Proteomes" id="UP001148838">
    <property type="component" value="Unassembled WGS sequence"/>
</dbReference>
<reference evidence="1 2" key="1">
    <citation type="journal article" date="2022" name="Allergy">
        <title>Genome assembly and annotation of Periplaneta americana reveal a comprehensive cockroach allergen profile.</title>
        <authorList>
            <person name="Wang L."/>
            <person name="Xiong Q."/>
            <person name="Saelim N."/>
            <person name="Wang L."/>
            <person name="Nong W."/>
            <person name="Wan A.T."/>
            <person name="Shi M."/>
            <person name="Liu X."/>
            <person name="Cao Q."/>
            <person name="Hui J.H.L."/>
            <person name="Sookrung N."/>
            <person name="Leung T.F."/>
            <person name="Tungtrongchitr A."/>
            <person name="Tsui S.K.W."/>
        </authorList>
    </citation>
    <scope>NUCLEOTIDE SEQUENCE [LARGE SCALE GENOMIC DNA]</scope>
    <source>
        <strain evidence="1">PWHHKU_190912</strain>
    </source>
</reference>
<evidence type="ECO:0000313" key="1">
    <source>
        <dbReference type="EMBL" id="KAJ4436355.1"/>
    </source>
</evidence>
<evidence type="ECO:0000313" key="2">
    <source>
        <dbReference type="Proteomes" id="UP001148838"/>
    </source>
</evidence>
<name>A0ABQ8SRK7_PERAM</name>
<protein>
    <recommendedName>
        <fullName evidence="3">Reverse transcriptase domain-containing protein</fullName>
    </recommendedName>
</protein>
<accession>A0ABQ8SRK7</accession>
<organism evidence="1 2">
    <name type="scientific">Periplaneta americana</name>
    <name type="common">American cockroach</name>
    <name type="synonym">Blatta americana</name>
    <dbReference type="NCBI Taxonomy" id="6978"/>
    <lineage>
        <taxon>Eukaryota</taxon>
        <taxon>Metazoa</taxon>
        <taxon>Ecdysozoa</taxon>
        <taxon>Arthropoda</taxon>
        <taxon>Hexapoda</taxon>
        <taxon>Insecta</taxon>
        <taxon>Pterygota</taxon>
        <taxon>Neoptera</taxon>
        <taxon>Polyneoptera</taxon>
        <taxon>Dictyoptera</taxon>
        <taxon>Blattodea</taxon>
        <taxon>Blattoidea</taxon>
        <taxon>Blattidae</taxon>
        <taxon>Blattinae</taxon>
        <taxon>Periplaneta</taxon>
    </lineage>
</organism>